<comment type="cofactor">
    <cofactor evidence="1">
        <name>Zn(2+)</name>
        <dbReference type="ChEBI" id="CHEBI:29105"/>
    </cofactor>
</comment>
<evidence type="ECO:0000313" key="8">
    <source>
        <dbReference type="EMBL" id="SVA71528.1"/>
    </source>
</evidence>
<dbReference type="SUPFAM" id="SSF51556">
    <property type="entry name" value="Metallo-dependent hydrolases"/>
    <property type="match status" value="1"/>
</dbReference>
<dbReference type="Gene3D" id="3.20.20.140">
    <property type="entry name" value="Metal-dependent hydrolases"/>
    <property type="match status" value="1"/>
</dbReference>
<evidence type="ECO:0000256" key="2">
    <source>
        <dbReference type="ARBA" id="ARBA00006676"/>
    </source>
</evidence>
<dbReference type="InterPro" id="IPR006330">
    <property type="entry name" value="Ado/ade_deaminase"/>
</dbReference>
<dbReference type="GO" id="GO:0006154">
    <property type="term" value="P:adenosine catabolic process"/>
    <property type="evidence" value="ECO:0007669"/>
    <property type="project" value="TreeGrafter"/>
</dbReference>
<dbReference type="GO" id="GO:0046872">
    <property type="term" value="F:metal ion binding"/>
    <property type="evidence" value="ECO:0007669"/>
    <property type="project" value="UniProtKB-KW"/>
</dbReference>
<dbReference type="InterPro" id="IPR001365">
    <property type="entry name" value="A_deaminase_dom"/>
</dbReference>
<dbReference type="PANTHER" id="PTHR11409:SF43">
    <property type="entry name" value="ADENOSINE DEAMINASE"/>
    <property type="match status" value="1"/>
</dbReference>
<feature type="domain" description="Adenosine deaminase" evidence="7">
    <location>
        <begin position="8"/>
        <end position="199"/>
    </location>
</feature>
<proteinExistence type="inferred from homology"/>
<accession>A0A381Y3D9</accession>
<dbReference type="PANTHER" id="PTHR11409">
    <property type="entry name" value="ADENOSINE DEAMINASE"/>
    <property type="match status" value="1"/>
</dbReference>
<evidence type="ECO:0000256" key="4">
    <source>
        <dbReference type="ARBA" id="ARBA00022723"/>
    </source>
</evidence>
<comment type="similarity">
    <text evidence="2">Belongs to the metallo-dependent hydrolases superfamily. Adenosine and AMP deaminases family.</text>
</comment>
<sequence>MNYNKNCKVELHIHLDCSLSYEVVKKINPKITKTIYINEFVGSSCSCLNDYIKYADRAVEIMQSEEELELVTIDLFNQLKKDNVVYAEIRFAPLLHVKKGLSPNQVVKIISEITNKESNRTGIEAGLILCTLRHFSKEMSDQTVSLVNDFKGTNVIGFDIAADEAGYPLNNHIEAFEFAKNNNIPCTAHAGEALGAESV</sequence>
<evidence type="ECO:0000256" key="3">
    <source>
        <dbReference type="ARBA" id="ARBA00012784"/>
    </source>
</evidence>
<dbReference type="InterPro" id="IPR032466">
    <property type="entry name" value="Metal_Hydrolase"/>
</dbReference>
<dbReference type="EC" id="3.5.4.4" evidence="3"/>
<dbReference type="GO" id="GO:0046103">
    <property type="term" value="P:inosine biosynthetic process"/>
    <property type="evidence" value="ECO:0007669"/>
    <property type="project" value="TreeGrafter"/>
</dbReference>
<dbReference type="Pfam" id="PF00962">
    <property type="entry name" value="A_deaminase"/>
    <property type="match status" value="1"/>
</dbReference>
<evidence type="ECO:0000256" key="1">
    <source>
        <dbReference type="ARBA" id="ARBA00001947"/>
    </source>
</evidence>
<keyword evidence="6" id="KW-0862">Zinc</keyword>
<dbReference type="EMBL" id="UINC01017297">
    <property type="protein sequence ID" value="SVA71528.1"/>
    <property type="molecule type" value="Genomic_DNA"/>
</dbReference>
<protein>
    <recommendedName>
        <fullName evidence="3">adenosine deaminase</fullName>
        <ecNumber evidence="3">3.5.4.4</ecNumber>
    </recommendedName>
</protein>
<keyword evidence="5" id="KW-0378">Hydrolase</keyword>
<evidence type="ECO:0000256" key="5">
    <source>
        <dbReference type="ARBA" id="ARBA00022801"/>
    </source>
</evidence>
<evidence type="ECO:0000259" key="7">
    <source>
        <dbReference type="Pfam" id="PF00962"/>
    </source>
</evidence>
<name>A0A381Y3D9_9ZZZZ</name>
<evidence type="ECO:0000256" key="6">
    <source>
        <dbReference type="ARBA" id="ARBA00022833"/>
    </source>
</evidence>
<gene>
    <name evidence="8" type="ORF">METZ01_LOCUS124382</name>
</gene>
<organism evidence="8">
    <name type="scientific">marine metagenome</name>
    <dbReference type="NCBI Taxonomy" id="408172"/>
    <lineage>
        <taxon>unclassified sequences</taxon>
        <taxon>metagenomes</taxon>
        <taxon>ecological metagenomes</taxon>
    </lineage>
</organism>
<dbReference type="GO" id="GO:0004000">
    <property type="term" value="F:adenosine deaminase activity"/>
    <property type="evidence" value="ECO:0007669"/>
    <property type="project" value="TreeGrafter"/>
</dbReference>
<keyword evidence="4" id="KW-0479">Metal-binding</keyword>
<dbReference type="AlphaFoldDB" id="A0A381Y3D9"/>
<feature type="non-terminal residue" evidence="8">
    <location>
        <position position="199"/>
    </location>
</feature>
<dbReference type="GO" id="GO:0005829">
    <property type="term" value="C:cytosol"/>
    <property type="evidence" value="ECO:0007669"/>
    <property type="project" value="TreeGrafter"/>
</dbReference>
<reference evidence="8" key="1">
    <citation type="submission" date="2018-05" db="EMBL/GenBank/DDBJ databases">
        <authorList>
            <person name="Lanie J.A."/>
            <person name="Ng W.-L."/>
            <person name="Kazmierczak K.M."/>
            <person name="Andrzejewski T.M."/>
            <person name="Davidsen T.M."/>
            <person name="Wayne K.J."/>
            <person name="Tettelin H."/>
            <person name="Glass J.I."/>
            <person name="Rusch D."/>
            <person name="Podicherti R."/>
            <person name="Tsui H.-C.T."/>
            <person name="Winkler M.E."/>
        </authorList>
    </citation>
    <scope>NUCLEOTIDE SEQUENCE</scope>
</reference>
<dbReference type="GO" id="GO:0043103">
    <property type="term" value="P:hypoxanthine salvage"/>
    <property type="evidence" value="ECO:0007669"/>
    <property type="project" value="TreeGrafter"/>
</dbReference>